<comment type="similarity">
    <text evidence="1 5 6">Belongs to the peptidase S8 family.</text>
</comment>
<dbReference type="RefSeq" id="WP_344415501.1">
    <property type="nucleotide sequence ID" value="NZ_BAAANN010000005.1"/>
</dbReference>
<dbReference type="InterPro" id="IPR022398">
    <property type="entry name" value="Peptidase_S8_His-AS"/>
</dbReference>
<dbReference type="Gene3D" id="3.30.70.80">
    <property type="entry name" value="Peptidase S8 propeptide/proteinase inhibitor I9"/>
    <property type="match status" value="1"/>
</dbReference>
<feature type="active site" description="Charge relay system" evidence="5">
    <location>
        <position position="173"/>
    </location>
</feature>
<evidence type="ECO:0000256" key="8">
    <source>
        <dbReference type="SAM" id="SignalP"/>
    </source>
</evidence>
<dbReference type="InterPro" id="IPR015500">
    <property type="entry name" value="Peptidase_S8_subtilisin-rel"/>
</dbReference>
<organism evidence="11 12">
    <name type="scientific">Amycolatopsis minnesotensis</name>
    <dbReference type="NCBI Taxonomy" id="337894"/>
    <lineage>
        <taxon>Bacteria</taxon>
        <taxon>Bacillati</taxon>
        <taxon>Actinomycetota</taxon>
        <taxon>Actinomycetes</taxon>
        <taxon>Pseudonocardiales</taxon>
        <taxon>Pseudonocardiaceae</taxon>
        <taxon>Amycolatopsis</taxon>
    </lineage>
</organism>
<evidence type="ECO:0008006" key="13">
    <source>
        <dbReference type="Google" id="ProtNLM"/>
    </source>
</evidence>
<evidence type="ECO:0000313" key="12">
    <source>
        <dbReference type="Proteomes" id="UP001501116"/>
    </source>
</evidence>
<dbReference type="InterPro" id="IPR034193">
    <property type="entry name" value="PCSK9_ProteinaseK-like"/>
</dbReference>
<dbReference type="PRINTS" id="PR00723">
    <property type="entry name" value="SUBTILISIN"/>
</dbReference>
<feature type="domain" description="Inhibitor I9" evidence="10">
    <location>
        <begin position="56"/>
        <end position="131"/>
    </location>
</feature>
<feature type="active site" description="Charge relay system" evidence="5">
    <location>
        <position position="206"/>
    </location>
</feature>
<dbReference type="PROSITE" id="PS00136">
    <property type="entry name" value="SUBTILASE_ASP"/>
    <property type="match status" value="1"/>
</dbReference>
<dbReference type="SUPFAM" id="SSF54897">
    <property type="entry name" value="Protease propeptides/inhibitors"/>
    <property type="match status" value="1"/>
</dbReference>
<dbReference type="SUPFAM" id="SSF52743">
    <property type="entry name" value="Subtilisin-like"/>
    <property type="match status" value="1"/>
</dbReference>
<dbReference type="InterPro" id="IPR037045">
    <property type="entry name" value="S8pro/Inhibitor_I9_sf"/>
</dbReference>
<comment type="caution">
    <text evidence="11">The sequence shown here is derived from an EMBL/GenBank/DDBJ whole genome shotgun (WGS) entry which is preliminary data.</text>
</comment>
<evidence type="ECO:0000256" key="4">
    <source>
        <dbReference type="ARBA" id="ARBA00022825"/>
    </source>
</evidence>
<keyword evidence="3 5" id="KW-0378">Hydrolase</keyword>
<accession>A0ABP5BNI5</accession>
<evidence type="ECO:0000256" key="3">
    <source>
        <dbReference type="ARBA" id="ARBA00022801"/>
    </source>
</evidence>
<evidence type="ECO:0000256" key="2">
    <source>
        <dbReference type="ARBA" id="ARBA00022670"/>
    </source>
</evidence>
<feature type="signal peptide" evidence="8">
    <location>
        <begin position="1"/>
        <end position="38"/>
    </location>
</feature>
<evidence type="ECO:0000313" key="11">
    <source>
        <dbReference type="EMBL" id="GAA1949618.1"/>
    </source>
</evidence>
<feature type="region of interest" description="Disordered" evidence="7">
    <location>
        <begin position="392"/>
        <end position="413"/>
    </location>
</feature>
<dbReference type="PANTHER" id="PTHR43806:SF11">
    <property type="entry name" value="CEREVISIN-RELATED"/>
    <property type="match status" value="1"/>
</dbReference>
<dbReference type="InterPro" id="IPR036852">
    <property type="entry name" value="Peptidase_S8/S53_dom_sf"/>
</dbReference>
<dbReference type="InterPro" id="IPR000209">
    <property type="entry name" value="Peptidase_S8/S53_dom"/>
</dbReference>
<dbReference type="InterPro" id="IPR023827">
    <property type="entry name" value="Peptidase_S8_Asp-AS"/>
</dbReference>
<keyword evidence="8" id="KW-0732">Signal</keyword>
<dbReference type="InterPro" id="IPR010259">
    <property type="entry name" value="S8pro/Inhibitor_I9"/>
</dbReference>
<gene>
    <name evidence="11" type="ORF">GCM10009754_17830</name>
</gene>
<feature type="active site" description="Charge relay system" evidence="5">
    <location>
        <position position="358"/>
    </location>
</feature>
<evidence type="ECO:0000256" key="7">
    <source>
        <dbReference type="SAM" id="MobiDB-lite"/>
    </source>
</evidence>
<dbReference type="InterPro" id="IPR023828">
    <property type="entry name" value="Peptidase_S8_Ser-AS"/>
</dbReference>
<dbReference type="PROSITE" id="PS00137">
    <property type="entry name" value="SUBTILASE_HIS"/>
    <property type="match status" value="1"/>
</dbReference>
<name>A0ABP5BNI5_9PSEU</name>
<evidence type="ECO:0000259" key="9">
    <source>
        <dbReference type="Pfam" id="PF00082"/>
    </source>
</evidence>
<dbReference type="Pfam" id="PF00082">
    <property type="entry name" value="Peptidase_S8"/>
    <property type="match status" value="1"/>
</dbReference>
<feature type="chain" id="PRO_5046767052" description="Serine protease" evidence="8">
    <location>
        <begin position="39"/>
        <end position="413"/>
    </location>
</feature>
<dbReference type="PANTHER" id="PTHR43806">
    <property type="entry name" value="PEPTIDASE S8"/>
    <property type="match status" value="1"/>
</dbReference>
<dbReference type="PROSITE" id="PS00138">
    <property type="entry name" value="SUBTILASE_SER"/>
    <property type="match status" value="1"/>
</dbReference>
<dbReference type="Pfam" id="PF05922">
    <property type="entry name" value="Inhibitor_I9"/>
    <property type="match status" value="1"/>
</dbReference>
<evidence type="ECO:0000256" key="5">
    <source>
        <dbReference type="PROSITE-ProRule" id="PRU01240"/>
    </source>
</evidence>
<feature type="domain" description="Peptidase S8/S53" evidence="9">
    <location>
        <begin position="167"/>
        <end position="395"/>
    </location>
</feature>
<dbReference type="InterPro" id="IPR050131">
    <property type="entry name" value="Peptidase_S8_subtilisin-like"/>
</dbReference>
<dbReference type="Gene3D" id="3.40.50.200">
    <property type="entry name" value="Peptidase S8/S53 domain"/>
    <property type="match status" value="1"/>
</dbReference>
<dbReference type="EMBL" id="BAAANN010000005">
    <property type="protein sequence ID" value="GAA1949618.1"/>
    <property type="molecule type" value="Genomic_DNA"/>
</dbReference>
<evidence type="ECO:0000256" key="6">
    <source>
        <dbReference type="RuleBase" id="RU003355"/>
    </source>
</evidence>
<sequence>MGNSRKLRRGLAAGLKTGTVAAGVTAVVAALAATPVQAAQEGQILGANTANAVADSYIVVLKDTAVSQSKGEVKASVAAKAQSLAAQYGAQVSQTYGAALNGFSVKVGEAQAKRLAADPTVAFVTQNHVLHAYDVQKDPPSWGEDRVDQKDLPLDKSYTYSTKADNVTAYVIDTGVRATHKTFGGRVSGGKDFIDNDTDPSDENGHGTHVAGTIGGEEYGLAKGVKIVPVRVLDAQGSGSTEQVVAGINWVAENAKGPSVANMSLGGGADDALDKAVQGAISKGVTFGVAAGNEGTDAGSSSPARVPEAITVAASDKTDKQADFSNYGKIVDLYAPGVDITSSWGTGDDKTNTISGTSMATPHVVGAAALYLAGNPDAKPDAVAKALTDAATADKITNPSEGTPNKLLNTGGK</sequence>
<keyword evidence="4 5" id="KW-0720">Serine protease</keyword>
<reference evidence="12" key="1">
    <citation type="journal article" date="2019" name="Int. J. Syst. Evol. Microbiol.">
        <title>The Global Catalogue of Microorganisms (GCM) 10K type strain sequencing project: providing services to taxonomists for standard genome sequencing and annotation.</title>
        <authorList>
            <consortium name="The Broad Institute Genomics Platform"/>
            <consortium name="The Broad Institute Genome Sequencing Center for Infectious Disease"/>
            <person name="Wu L."/>
            <person name="Ma J."/>
        </authorList>
    </citation>
    <scope>NUCLEOTIDE SEQUENCE [LARGE SCALE GENOMIC DNA]</scope>
    <source>
        <strain evidence="12">JCM 14545</strain>
    </source>
</reference>
<dbReference type="PROSITE" id="PS51892">
    <property type="entry name" value="SUBTILASE"/>
    <property type="match status" value="1"/>
</dbReference>
<evidence type="ECO:0000259" key="10">
    <source>
        <dbReference type="Pfam" id="PF05922"/>
    </source>
</evidence>
<protein>
    <recommendedName>
        <fullName evidence="13">Serine protease</fullName>
    </recommendedName>
</protein>
<feature type="compositionally biased region" description="Polar residues" evidence="7">
    <location>
        <begin position="397"/>
        <end position="413"/>
    </location>
</feature>
<dbReference type="CDD" id="cd04077">
    <property type="entry name" value="Peptidases_S8_PCSK9_ProteinaseK_like"/>
    <property type="match status" value="1"/>
</dbReference>
<keyword evidence="12" id="KW-1185">Reference proteome</keyword>
<proteinExistence type="inferred from homology"/>
<dbReference type="Proteomes" id="UP001501116">
    <property type="component" value="Unassembled WGS sequence"/>
</dbReference>
<keyword evidence="2 5" id="KW-0645">Protease</keyword>
<evidence type="ECO:0000256" key="1">
    <source>
        <dbReference type="ARBA" id="ARBA00011073"/>
    </source>
</evidence>